<dbReference type="SUPFAM" id="SSF48498">
    <property type="entry name" value="Tetracyclin repressor-like, C-terminal domain"/>
    <property type="match status" value="1"/>
</dbReference>
<proteinExistence type="predicted"/>
<dbReference type="Pfam" id="PF08362">
    <property type="entry name" value="TetR_C_3"/>
    <property type="match status" value="1"/>
</dbReference>
<sequence length="137" mass="15699">MAVLQQILAIWLAPLKAFREDISPLVAIREYIRLKLEVSRDHPQASKLFCLEMLQGAPAADGRTDRGSESAGRRKIGDSLRWIDRGKLAPVDPQHLIFMIWATTQHYADFATRWRRSPAPRCRMRPFLNKRSIMSSG</sequence>
<dbReference type="InterPro" id="IPR013573">
    <property type="entry name" value="Tscrpt_reg_YcdC_C"/>
</dbReference>
<dbReference type="Gene3D" id="1.10.357.10">
    <property type="entry name" value="Tetracycline Repressor, domain 2"/>
    <property type="match status" value="1"/>
</dbReference>
<gene>
    <name evidence="2" type="primary">rutR_1</name>
    <name evidence="2" type="ORF">NCTC9617_01530</name>
</gene>
<dbReference type="InterPro" id="IPR036271">
    <property type="entry name" value="Tet_transcr_reg_TetR-rel_C_sf"/>
</dbReference>
<organism evidence="2 3">
    <name type="scientific">Klebsiella pneumoniae</name>
    <dbReference type="NCBI Taxonomy" id="573"/>
    <lineage>
        <taxon>Bacteria</taxon>
        <taxon>Pseudomonadati</taxon>
        <taxon>Pseudomonadota</taxon>
        <taxon>Gammaproteobacteria</taxon>
        <taxon>Enterobacterales</taxon>
        <taxon>Enterobacteriaceae</taxon>
        <taxon>Klebsiella/Raoultella group</taxon>
        <taxon>Klebsiella</taxon>
        <taxon>Klebsiella pneumoniae complex</taxon>
    </lineage>
</organism>
<dbReference type="AlphaFoldDB" id="A0A378F6M5"/>
<name>A0A378F6M5_KLEPN</name>
<feature type="domain" description="Transcription regulator YcdC C-terminal" evidence="1">
    <location>
        <begin position="4"/>
        <end position="113"/>
    </location>
</feature>
<evidence type="ECO:0000313" key="2">
    <source>
        <dbReference type="EMBL" id="STW39996.1"/>
    </source>
</evidence>
<dbReference type="GO" id="GO:0045892">
    <property type="term" value="P:negative regulation of DNA-templated transcription"/>
    <property type="evidence" value="ECO:0007669"/>
    <property type="project" value="InterPro"/>
</dbReference>
<evidence type="ECO:0000313" key="3">
    <source>
        <dbReference type="Proteomes" id="UP000255167"/>
    </source>
</evidence>
<protein>
    <submittedName>
        <fullName evidence="2">Transcriptional regulator RutR</fullName>
    </submittedName>
</protein>
<reference evidence="2 3" key="1">
    <citation type="submission" date="2018-06" db="EMBL/GenBank/DDBJ databases">
        <authorList>
            <consortium name="Pathogen Informatics"/>
            <person name="Doyle S."/>
        </authorList>
    </citation>
    <scope>NUCLEOTIDE SEQUENCE [LARGE SCALE GENOMIC DNA]</scope>
    <source>
        <strain evidence="2 3">NCTC9617</strain>
    </source>
</reference>
<dbReference type="EMBL" id="UGNC01000004">
    <property type="protein sequence ID" value="STW39996.1"/>
    <property type="molecule type" value="Genomic_DNA"/>
</dbReference>
<accession>A0A378F6M5</accession>
<dbReference type="Proteomes" id="UP000255167">
    <property type="component" value="Unassembled WGS sequence"/>
</dbReference>
<evidence type="ECO:0000259" key="1">
    <source>
        <dbReference type="Pfam" id="PF08362"/>
    </source>
</evidence>